<dbReference type="RefSeq" id="WP_139626254.1">
    <property type="nucleotide sequence ID" value="NZ_VDCI01000002.1"/>
</dbReference>
<evidence type="ECO:0008006" key="4">
    <source>
        <dbReference type="Google" id="ProtNLM"/>
    </source>
</evidence>
<name>A0A5C4S213_PROVB</name>
<evidence type="ECO:0000313" key="2">
    <source>
        <dbReference type="EMBL" id="TNJ37259.1"/>
    </source>
</evidence>
<evidence type="ECO:0000256" key="1">
    <source>
        <dbReference type="SAM" id="Phobius"/>
    </source>
</evidence>
<accession>A0A5C4S213</accession>
<dbReference type="EMBL" id="VDCI01000002">
    <property type="protein sequence ID" value="TNJ37259.1"/>
    <property type="molecule type" value="Genomic_DNA"/>
</dbReference>
<reference evidence="2 3" key="1">
    <citation type="submission" date="2019-05" db="EMBL/GenBank/DDBJ databases">
        <title>Draft Whole-Genome sequence of the green sulfur bacterium Prosthecochloris vibrioformis DSM 260.</title>
        <authorList>
            <person name="Meyer T.E."/>
            <person name="Kyndt J.A."/>
        </authorList>
    </citation>
    <scope>NUCLEOTIDE SEQUENCE [LARGE SCALE GENOMIC DNA]</scope>
    <source>
        <strain evidence="2 3">DSM 260</strain>
    </source>
</reference>
<keyword evidence="1" id="KW-0812">Transmembrane</keyword>
<proteinExistence type="predicted"/>
<dbReference type="Proteomes" id="UP000309544">
    <property type="component" value="Unassembled WGS sequence"/>
</dbReference>
<protein>
    <recommendedName>
        <fullName evidence="4">Copper resistance protein D domain-containing protein</fullName>
    </recommendedName>
</protein>
<keyword evidence="1" id="KW-0472">Membrane</keyword>
<dbReference type="AlphaFoldDB" id="A0A5C4S213"/>
<evidence type="ECO:0000313" key="3">
    <source>
        <dbReference type="Proteomes" id="UP000309544"/>
    </source>
</evidence>
<keyword evidence="1" id="KW-1133">Transmembrane helix</keyword>
<gene>
    <name evidence="2" type="ORF">FGF68_03280</name>
</gene>
<feature type="transmembrane region" description="Helical" evidence="1">
    <location>
        <begin position="126"/>
        <end position="144"/>
    </location>
</feature>
<feature type="transmembrane region" description="Helical" evidence="1">
    <location>
        <begin position="84"/>
        <end position="105"/>
    </location>
</feature>
<feature type="transmembrane region" description="Helical" evidence="1">
    <location>
        <begin position="12"/>
        <end position="29"/>
    </location>
</feature>
<keyword evidence="3" id="KW-1185">Reference proteome</keyword>
<organism evidence="2 3">
    <name type="scientific">Prosthecochloris vibrioformis</name>
    <name type="common">Chlorobium vibrioforme</name>
    <dbReference type="NCBI Taxonomy" id="1098"/>
    <lineage>
        <taxon>Bacteria</taxon>
        <taxon>Pseudomonadati</taxon>
        <taxon>Chlorobiota</taxon>
        <taxon>Chlorobiia</taxon>
        <taxon>Chlorobiales</taxon>
        <taxon>Chlorobiaceae</taxon>
        <taxon>Prosthecochloris</taxon>
    </lineage>
</organism>
<sequence length="145" mass="16501">MEWFNILKCIHVTSFAAWFGTVLTSIFLLKTFQPKLTGDRDAVADFPQLLRTYIQLETSVADKAFKLTVGSGLLLAWFYHGWDLWIGVKIGLVVLQVALTLGYIVKAIQPLAYPVSDREYARWYKLFAISLTMFALVLGITFFLL</sequence>
<comment type="caution">
    <text evidence="2">The sequence shown here is derived from an EMBL/GenBank/DDBJ whole genome shotgun (WGS) entry which is preliminary data.</text>
</comment>